<dbReference type="InterPro" id="IPR035922">
    <property type="entry name" value="3H_dom_sf"/>
</dbReference>
<dbReference type="Proteomes" id="UP000753219">
    <property type="component" value="Unassembled WGS sequence"/>
</dbReference>
<dbReference type="InterPro" id="IPR036388">
    <property type="entry name" value="WH-like_DNA-bd_sf"/>
</dbReference>
<dbReference type="PIRSF" id="PIRSF037847">
    <property type="entry name" value="NiaR"/>
    <property type="match status" value="1"/>
</dbReference>
<feature type="binding site" evidence="1">
    <location>
        <position position="142"/>
    </location>
    <ligand>
        <name>Ni(2+)</name>
        <dbReference type="ChEBI" id="CHEBI:49786"/>
    </ligand>
</feature>
<dbReference type="Pfam" id="PF08279">
    <property type="entry name" value="HTH_11"/>
    <property type="match status" value="1"/>
</dbReference>
<feature type="domain" description="3H" evidence="2">
    <location>
        <begin position="71"/>
        <end position="167"/>
    </location>
</feature>
<evidence type="ECO:0000256" key="1">
    <source>
        <dbReference type="PIRSR" id="PIRSR037847-1"/>
    </source>
</evidence>
<feature type="binding site" evidence="1">
    <location>
        <position position="75"/>
    </location>
    <ligand>
        <name>Ni(2+)</name>
        <dbReference type="ChEBI" id="CHEBI:49786"/>
    </ligand>
</feature>
<dbReference type="Gene3D" id="3.30.1340.20">
    <property type="entry name" value="3H domain"/>
    <property type="match status" value="1"/>
</dbReference>
<accession>A0A943A3Y9</accession>
<protein>
    <submittedName>
        <fullName evidence="4">Transcription repressor NadR</fullName>
    </submittedName>
</protein>
<dbReference type="RefSeq" id="WP_278640727.1">
    <property type="nucleotide sequence ID" value="NZ_JAGZMZ010000031.1"/>
</dbReference>
<dbReference type="SUPFAM" id="SSF46785">
    <property type="entry name" value="Winged helix' DNA-binding domain"/>
    <property type="match status" value="1"/>
</dbReference>
<dbReference type="Pfam" id="PF02829">
    <property type="entry name" value="3H"/>
    <property type="match status" value="1"/>
</dbReference>
<organism evidence="4 5">
    <name type="scientific">Amedibacillus dolichus</name>
    <dbReference type="NCBI Taxonomy" id="31971"/>
    <lineage>
        <taxon>Bacteria</taxon>
        <taxon>Bacillati</taxon>
        <taxon>Bacillota</taxon>
        <taxon>Erysipelotrichia</taxon>
        <taxon>Erysipelotrichales</taxon>
        <taxon>Erysipelotrichaceae</taxon>
        <taxon>Amedibacillus</taxon>
    </lineage>
</organism>
<dbReference type="Gene3D" id="1.10.10.10">
    <property type="entry name" value="Winged helix-like DNA-binding domain superfamily/Winged helix DNA-binding domain"/>
    <property type="match status" value="1"/>
</dbReference>
<dbReference type="AlphaFoldDB" id="A0A943A3Y9"/>
<dbReference type="InterPro" id="IPR004173">
    <property type="entry name" value="3H_domain"/>
</dbReference>
<feature type="binding site" evidence="1">
    <location>
        <position position="144"/>
    </location>
    <ligand>
        <name>Ni(2+)</name>
        <dbReference type="ChEBI" id="CHEBI:49786"/>
    </ligand>
</feature>
<dbReference type="PANTHER" id="PTHR40068">
    <property type="entry name" value="TRANSCRIPTION REPRESSOR NIAR-RELATED"/>
    <property type="match status" value="1"/>
</dbReference>
<evidence type="ECO:0000259" key="2">
    <source>
        <dbReference type="Pfam" id="PF02829"/>
    </source>
</evidence>
<dbReference type="InterPro" id="IPR036390">
    <property type="entry name" value="WH_DNA-bd_sf"/>
</dbReference>
<proteinExistence type="predicted"/>
<dbReference type="InterPro" id="IPR026043">
    <property type="entry name" value="NadR"/>
</dbReference>
<dbReference type="PANTHER" id="PTHR40068:SF1">
    <property type="entry name" value="TRANSCRIPTION REPRESSOR NIAR-RELATED"/>
    <property type="match status" value="1"/>
</dbReference>
<comment type="caution">
    <text evidence="4">The sequence shown here is derived from an EMBL/GenBank/DDBJ whole genome shotgun (WGS) entry which is preliminary data.</text>
</comment>
<dbReference type="InterPro" id="IPR013196">
    <property type="entry name" value="HTH_11"/>
</dbReference>
<feature type="binding site" evidence="1">
    <location>
        <position position="83"/>
    </location>
    <ligand>
        <name>Ni(2+)</name>
        <dbReference type="ChEBI" id="CHEBI:49786"/>
    </ligand>
</feature>
<dbReference type="EMBL" id="JAGZMZ010000031">
    <property type="protein sequence ID" value="MBS4884950.1"/>
    <property type="molecule type" value="Genomic_DNA"/>
</dbReference>
<evidence type="ECO:0000313" key="5">
    <source>
        <dbReference type="Proteomes" id="UP000753219"/>
    </source>
</evidence>
<evidence type="ECO:0000259" key="3">
    <source>
        <dbReference type="Pfam" id="PF08279"/>
    </source>
</evidence>
<keyword evidence="1" id="KW-0533">Nickel</keyword>
<gene>
    <name evidence="4" type="ORF">KHZ85_09365</name>
</gene>
<dbReference type="SUPFAM" id="SSF75500">
    <property type="entry name" value="Putative transcriptional regulator TM1602, C-terminal domain"/>
    <property type="match status" value="1"/>
</dbReference>
<feature type="domain" description="Helix-turn-helix type 11" evidence="3">
    <location>
        <begin position="6"/>
        <end position="58"/>
    </location>
</feature>
<reference evidence="4" key="1">
    <citation type="submission" date="2021-02" db="EMBL/GenBank/DDBJ databases">
        <title>Infant gut strain persistence is associated with maternal origin, phylogeny, and functional potential including surface adhesion and iron acquisition.</title>
        <authorList>
            <person name="Lou Y.C."/>
        </authorList>
    </citation>
    <scope>NUCLEOTIDE SEQUENCE</scope>
    <source>
        <strain evidence="4">L3_108_103G1_dasL3_108_103G1_concoct_2</strain>
    </source>
</reference>
<name>A0A943A3Y9_9FIRM</name>
<evidence type="ECO:0000313" key="4">
    <source>
        <dbReference type="EMBL" id="MBS4884950.1"/>
    </source>
</evidence>
<dbReference type="GO" id="GO:0046872">
    <property type="term" value="F:metal ion binding"/>
    <property type="evidence" value="ECO:0007669"/>
    <property type="project" value="UniProtKB-KW"/>
</dbReference>
<sequence>MKISDRKAKVLELIQQSERPLSASALAAKLHVSRQIIVGDVALLRASGIQIIATPRGYVMEPKEQGVLCTVAVMHDYSRLAQELYTIVDQGAVVLDVIVEHAVYGQLSGKLHIASRYDVEQFMERIQVDEAKPLSSLTSGLHLHTIQCKNEEMVQRVLTALKEEGFLYEKDSCA</sequence>
<keyword evidence="1" id="KW-0479">Metal-binding</keyword>